<dbReference type="CDD" id="cd03221">
    <property type="entry name" value="ABCF_EF-3"/>
    <property type="match status" value="2"/>
</dbReference>
<protein>
    <submittedName>
        <fullName evidence="4">ABC transporter ATP-binding protein</fullName>
    </submittedName>
</protein>
<dbReference type="Proteomes" id="UP000515561">
    <property type="component" value="Chromosome"/>
</dbReference>
<dbReference type="GO" id="GO:0003676">
    <property type="term" value="F:nucleic acid binding"/>
    <property type="evidence" value="ECO:0007669"/>
    <property type="project" value="UniProtKB-ARBA"/>
</dbReference>
<name>A0A6S6R7K7_9FIRM</name>
<dbReference type="NCBIfam" id="NF000355">
    <property type="entry name" value="ribo_prot_ABC_F"/>
    <property type="match status" value="1"/>
</dbReference>
<dbReference type="PROSITE" id="PS50893">
    <property type="entry name" value="ABC_TRANSPORTER_2"/>
    <property type="match status" value="2"/>
</dbReference>
<accession>A0A6S6R7K7</accession>
<dbReference type="GO" id="GO:0005524">
    <property type="term" value="F:ATP binding"/>
    <property type="evidence" value="ECO:0007669"/>
    <property type="project" value="UniProtKB-KW"/>
</dbReference>
<evidence type="ECO:0000256" key="2">
    <source>
        <dbReference type="ARBA" id="ARBA00022741"/>
    </source>
</evidence>
<dbReference type="InterPro" id="IPR027417">
    <property type="entry name" value="P-loop_NTPase"/>
</dbReference>
<keyword evidence="3 4" id="KW-0067">ATP-binding</keyword>
<dbReference type="KEGG" id="acel:acsn021_35860"/>
<evidence type="ECO:0000313" key="4">
    <source>
        <dbReference type="EMBL" id="BCJ96017.1"/>
    </source>
</evidence>
<dbReference type="GO" id="GO:0016887">
    <property type="term" value="F:ATP hydrolysis activity"/>
    <property type="evidence" value="ECO:0007669"/>
    <property type="project" value="InterPro"/>
</dbReference>
<evidence type="ECO:0000313" key="5">
    <source>
        <dbReference type="Proteomes" id="UP000515561"/>
    </source>
</evidence>
<dbReference type="PANTHER" id="PTHR42855:SF2">
    <property type="entry name" value="DRUG RESISTANCE ABC TRANSPORTER,ATP-BINDING PROTEIN"/>
    <property type="match status" value="1"/>
</dbReference>
<dbReference type="SUPFAM" id="SSF52540">
    <property type="entry name" value="P-loop containing nucleoside triphosphate hydrolases"/>
    <property type="match status" value="2"/>
</dbReference>
<dbReference type="InterPro" id="IPR017871">
    <property type="entry name" value="ABC_transporter-like_CS"/>
</dbReference>
<dbReference type="AlphaFoldDB" id="A0A6S6R7K7"/>
<dbReference type="FunFam" id="3.40.50.300:FF:000011">
    <property type="entry name" value="Putative ABC transporter ATP-binding component"/>
    <property type="match status" value="1"/>
</dbReference>
<organism evidence="4 5">
    <name type="scientific">Anaerocolumna cellulosilytica</name>
    <dbReference type="NCBI Taxonomy" id="433286"/>
    <lineage>
        <taxon>Bacteria</taxon>
        <taxon>Bacillati</taxon>
        <taxon>Bacillota</taxon>
        <taxon>Clostridia</taxon>
        <taxon>Lachnospirales</taxon>
        <taxon>Lachnospiraceae</taxon>
        <taxon>Anaerocolumna</taxon>
    </lineage>
</organism>
<keyword evidence="2" id="KW-0547">Nucleotide-binding</keyword>
<dbReference type="InterPro" id="IPR003593">
    <property type="entry name" value="AAA+_ATPase"/>
</dbReference>
<keyword evidence="1" id="KW-0677">Repeat</keyword>
<dbReference type="PANTHER" id="PTHR42855">
    <property type="entry name" value="ABC TRANSPORTER ATP-BINDING SUBUNIT"/>
    <property type="match status" value="1"/>
</dbReference>
<dbReference type="SMART" id="SM00382">
    <property type="entry name" value="AAA"/>
    <property type="match status" value="2"/>
</dbReference>
<proteinExistence type="predicted"/>
<dbReference type="EMBL" id="AP023367">
    <property type="protein sequence ID" value="BCJ96017.1"/>
    <property type="molecule type" value="Genomic_DNA"/>
</dbReference>
<dbReference type="PROSITE" id="PS00211">
    <property type="entry name" value="ABC_TRANSPORTER_1"/>
    <property type="match status" value="2"/>
</dbReference>
<reference evidence="4 5" key="1">
    <citation type="journal article" date="2016" name="Int. J. Syst. Evol. Microbiol.">
        <title>Descriptions of Anaerotaenia torta gen. nov., sp. nov. and Anaerocolumna cellulosilytica gen. nov., sp. nov. isolated from a methanogenic reactor of cattle waste.</title>
        <authorList>
            <person name="Uek A."/>
            <person name="Ohtaki Y."/>
            <person name="Kaku N."/>
            <person name="Ueki K."/>
        </authorList>
    </citation>
    <scope>NUCLEOTIDE SEQUENCE [LARGE SCALE GENOMIC DNA]</scope>
    <source>
        <strain evidence="4 5">SN021</strain>
    </source>
</reference>
<dbReference type="Pfam" id="PF00005">
    <property type="entry name" value="ABC_tran"/>
    <property type="match status" value="2"/>
</dbReference>
<evidence type="ECO:0000256" key="1">
    <source>
        <dbReference type="ARBA" id="ARBA00022737"/>
    </source>
</evidence>
<dbReference type="Gene3D" id="3.40.50.300">
    <property type="entry name" value="P-loop containing nucleotide triphosphate hydrolases"/>
    <property type="match status" value="2"/>
</dbReference>
<keyword evidence="5" id="KW-1185">Reference proteome</keyword>
<dbReference type="InterPro" id="IPR003439">
    <property type="entry name" value="ABC_transporter-like_ATP-bd"/>
</dbReference>
<evidence type="ECO:0000256" key="3">
    <source>
        <dbReference type="ARBA" id="ARBA00022840"/>
    </source>
</evidence>
<dbReference type="RefSeq" id="WP_184092400.1">
    <property type="nucleotide sequence ID" value="NZ_AP023367.1"/>
</dbReference>
<dbReference type="FunFam" id="3.40.50.300:FF:000309">
    <property type="entry name" value="ABC transporter ATP-binding protein"/>
    <property type="match status" value="1"/>
</dbReference>
<sequence length="643" mass="75113">MIELGINNLKKYYGASKIFENISFELKTGERLGLIGQNGCGKTTLMKVLMGAEDYQEGEINIRKGAKMGYLNQVPVYDNDVKVIDVIRMAFDQVYELRYKMSTLEKQLESLQGAALTKALNDYSNYMQQYELEGGYELETKIGKITEGLKIIEAMKEMYFNQLSGGEKTRVILAKILLEEPQILLLDEPTNHLDLGAIAWLEEFLKEYKGSVIIISHDRYFLDSVVDKIVELSLSKASIYTGNYSYYVMEKERRVLEEYRNYLNQQKKIEQMENQIKRYRIWGEMRDSEKMFKRAKELERRLEKVDVLDKPVLDSRKVKFSAEMKNRSGKIVLKAENISKAFEEKKLFNDINFTLFYQDSACILGSNGCGKTTFLKIALGELLPDTGVIKLGAQVKIGYLPQQIQYLDEEQTILEYFAGLHNITYEAARGQLARVLFFKDDVNKKIKYLSGGEKSRLKLCSLTFEKVNFMILDEPTNHLDIDSREVLEEMLLEYEGTLLFVSHDRYFINKVADRMIEIKEQAMKIYQGDYNYYLEESLKEERENPKKEGVNGTQKGEKNCINKNVVIKQEQHKDENSKKKKRNEKKLELIEQAIVDLEVKLKDLEEVMEVHNSEAEYLKELFFEKERFKQELEKAYQQWEEIF</sequence>
<dbReference type="InterPro" id="IPR051309">
    <property type="entry name" value="ABCF_ATPase"/>
</dbReference>
<dbReference type="Pfam" id="PF12848">
    <property type="entry name" value="ABC_tran_Xtn"/>
    <property type="match status" value="1"/>
</dbReference>
<dbReference type="InterPro" id="IPR032781">
    <property type="entry name" value="ABC_tran_Xtn"/>
</dbReference>
<gene>
    <name evidence="4" type="ORF">acsn021_35860</name>
</gene>